<evidence type="ECO:0000313" key="5">
    <source>
        <dbReference type="Proteomes" id="UP000027647"/>
    </source>
</evidence>
<sequence length="788" mass="88520">MSNLTDFLLGKSSSSWSGLPPSVKSAIQSGDGARDQRDWVTAEMHYMDVLAEDETLTGIWVQLGHMRKEQGRLKEAADAYETAIKTQPDDVDGYQHVAHVYKLLGKQGPAIRNFTAALYLSKKAAHEEHELLSLLRDTAAKKEYGHAEKAIANLATLPPSDEEAGVITTLREIVACSSEPEEAVGDAQAQTAIVFDISDLISFWNNARLPTGIQRVQIEAITAELEKAADRSVHLCCFTSSRDDWLRVPLDIFARLVKLATIDGKTDDPLWQRALSDLHLHLVLSRPFVFPRGAMLVNLGTSWWIQNYFLYVRHAKETRGIRYVPFVHDMIPIMTPEHCTRALTQDFISWVLGVFDYADYFLANSKATRTDLIKVAAQLGREVREQDVAVIPLNCDFRKPDIEELEEDALEDWQIEEGNFVLFVSTIESRKGHMLAFEAWSRLIAQHGADAIPKFVCVGNRGWLNDMIYDRLETDEALSDHVVMLSGLSDAELALLYRSCSFTVYPSTYEGWGLPVTESLCYGKVPLASDAASIPEAGEDFASYFTSGSVEELVIQAERLIFDEGHRASMEDRIAKGYAPRKWSDVAGQIAQELETFLDAGKTGEQKALVGLETPAAHLGSWHSITRNTSTRIWPGMSSAEKYRSNLDWFWPEDRGCRVRNESGALRFRIDQAHDGLRMLLWLRSDENNQCDYMISCEDERDEGVLSPNESRWVWIDLPASKSPREYEISCTALTQPDGGLPTYFVRGFFLHRHGEQSDFRALTDALALNRLDTLDAFKDPSNGGLYA</sequence>
<evidence type="ECO:0000256" key="2">
    <source>
        <dbReference type="PROSITE-ProRule" id="PRU00339"/>
    </source>
</evidence>
<keyword evidence="1" id="KW-0808">Transferase</keyword>
<dbReference type="GO" id="GO:0016757">
    <property type="term" value="F:glycosyltransferase activity"/>
    <property type="evidence" value="ECO:0007669"/>
    <property type="project" value="InterPro"/>
</dbReference>
<proteinExistence type="predicted"/>
<dbReference type="Pfam" id="PF00534">
    <property type="entry name" value="Glycos_transf_1"/>
    <property type="match status" value="1"/>
</dbReference>
<comment type="caution">
    <text evidence="4">The sequence shown here is derived from an EMBL/GenBank/DDBJ whole genome shotgun (WGS) entry which is preliminary data.</text>
</comment>
<dbReference type="InterPro" id="IPR001296">
    <property type="entry name" value="Glyco_trans_1"/>
</dbReference>
<dbReference type="PROSITE" id="PS50005">
    <property type="entry name" value="TPR"/>
    <property type="match status" value="1"/>
</dbReference>
<feature type="repeat" description="TPR" evidence="2">
    <location>
        <begin position="57"/>
        <end position="90"/>
    </location>
</feature>
<feature type="domain" description="Glycosyl transferase family 1" evidence="3">
    <location>
        <begin position="414"/>
        <end position="573"/>
    </location>
</feature>
<organism evidence="4 5">
    <name type="scientific">Erythrobacter longus</name>
    <dbReference type="NCBI Taxonomy" id="1044"/>
    <lineage>
        <taxon>Bacteria</taxon>
        <taxon>Pseudomonadati</taxon>
        <taxon>Pseudomonadota</taxon>
        <taxon>Alphaproteobacteria</taxon>
        <taxon>Sphingomonadales</taxon>
        <taxon>Erythrobacteraceae</taxon>
        <taxon>Erythrobacter/Porphyrobacter group</taxon>
        <taxon>Erythrobacter</taxon>
    </lineage>
</organism>
<protein>
    <recommendedName>
        <fullName evidence="3">Glycosyl transferase family 1 domain-containing protein</fullName>
    </recommendedName>
</protein>
<evidence type="ECO:0000256" key="1">
    <source>
        <dbReference type="ARBA" id="ARBA00022679"/>
    </source>
</evidence>
<dbReference type="SUPFAM" id="SSF53756">
    <property type="entry name" value="UDP-Glycosyltransferase/glycogen phosphorylase"/>
    <property type="match status" value="1"/>
</dbReference>
<dbReference type="OrthoDB" id="9790710at2"/>
<dbReference type="InterPro" id="IPR011990">
    <property type="entry name" value="TPR-like_helical_dom_sf"/>
</dbReference>
<dbReference type="RefSeq" id="WP_051698968.1">
    <property type="nucleotide sequence ID" value="NZ_JMIW01000001.1"/>
</dbReference>
<evidence type="ECO:0000259" key="3">
    <source>
        <dbReference type="Pfam" id="PF00534"/>
    </source>
</evidence>
<gene>
    <name evidence="4" type="ORF">EH31_05985</name>
</gene>
<dbReference type="PANTHER" id="PTHR46401">
    <property type="entry name" value="GLYCOSYLTRANSFERASE WBBK-RELATED"/>
    <property type="match status" value="1"/>
</dbReference>
<keyword evidence="2" id="KW-0802">TPR repeat</keyword>
<dbReference type="eggNOG" id="COG0438">
    <property type="taxonomic scope" value="Bacteria"/>
</dbReference>
<dbReference type="InterPro" id="IPR019734">
    <property type="entry name" value="TPR_rpt"/>
</dbReference>
<dbReference type="PANTHER" id="PTHR46401:SF2">
    <property type="entry name" value="GLYCOSYLTRANSFERASE WBBK-RELATED"/>
    <property type="match status" value="1"/>
</dbReference>
<dbReference type="EMBL" id="JMIW01000001">
    <property type="protein sequence ID" value="KEO92214.1"/>
    <property type="molecule type" value="Genomic_DNA"/>
</dbReference>
<dbReference type="STRING" id="1044.EH31_05985"/>
<dbReference type="Gene3D" id="3.40.50.2000">
    <property type="entry name" value="Glycogen Phosphorylase B"/>
    <property type="match status" value="1"/>
</dbReference>
<dbReference type="Pfam" id="PF13414">
    <property type="entry name" value="TPR_11"/>
    <property type="match status" value="1"/>
</dbReference>
<keyword evidence="5" id="KW-1185">Reference proteome</keyword>
<dbReference type="Gene3D" id="1.25.40.10">
    <property type="entry name" value="Tetratricopeptide repeat domain"/>
    <property type="match status" value="1"/>
</dbReference>
<dbReference type="Proteomes" id="UP000027647">
    <property type="component" value="Unassembled WGS sequence"/>
</dbReference>
<name>A0A074MFH3_ERYLO</name>
<accession>A0A074MFH3</accession>
<evidence type="ECO:0000313" key="4">
    <source>
        <dbReference type="EMBL" id="KEO92214.1"/>
    </source>
</evidence>
<reference evidence="4 5" key="1">
    <citation type="submission" date="2014-04" db="EMBL/GenBank/DDBJ databases">
        <title>A comprehensive comparison of genomes of Erythrobacter spp. strains.</title>
        <authorList>
            <person name="Zheng Q."/>
        </authorList>
    </citation>
    <scope>NUCLEOTIDE SEQUENCE [LARGE SCALE GENOMIC DNA]</scope>
    <source>
        <strain evidence="4 5">DSM 6997</strain>
    </source>
</reference>
<dbReference type="eggNOG" id="COG3063">
    <property type="taxonomic scope" value="Bacteria"/>
</dbReference>
<dbReference type="SUPFAM" id="SSF48452">
    <property type="entry name" value="TPR-like"/>
    <property type="match status" value="1"/>
</dbReference>
<dbReference type="CDD" id="cd03809">
    <property type="entry name" value="GT4_MtfB-like"/>
    <property type="match status" value="1"/>
</dbReference>
<dbReference type="SMART" id="SM00028">
    <property type="entry name" value="TPR"/>
    <property type="match status" value="2"/>
</dbReference>
<dbReference type="AlphaFoldDB" id="A0A074MFH3"/>